<keyword evidence="2" id="KW-1185">Reference proteome</keyword>
<dbReference type="Pfam" id="PF01527">
    <property type="entry name" value="HTH_Tnp_1"/>
    <property type="match status" value="1"/>
</dbReference>
<evidence type="ECO:0000313" key="2">
    <source>
        <dbReference type="Proteomes" id="UP000323166"/>
    </source>
</evidence>
<dbReference type="GO" id="GO:0006313">
    <property type="term" value="P:DNA transposition"/>
    <property type="evidence" value="ECO:0007669"/>
    <property type="project" value="InterPro"/>
</dbReference>
<reference evidence="1 2" key="1">
    <citation type="submission" date="2019-07" db="EMBL/GenBank/DDBJ databases">
        <title>Genomic Encyclopedia of Type Strains, Phase I: the one thousand microbial genomes (KMG-I) project.</title>
        <authorList>
            <person name="Kyrpides N."/>
        </authorList>
    </citation>
    <scope>NUCLEOTIDE SEQUENCE [LARGE SCALE GENOMIC DNA]</scope>
    <source>
        <strain evidence="1 2">DSM 6562</strain>
    </source>
</reference>
<dbReference type="EMBL" id="VNHM01000023">
    <property type="protein sequence ID" value="TYO92762.1"/>
    <property type="molecule type" value="Genomic_DNA"/>
</dbReference>
<organism evidence="1 2">
    <name type="scientific">Desulfallas thermosapovorans DSM 6562</name>
    <dbReference type="NCBI Taxonomy" id="1121431"/>
    <lineage>
        <taxon>Bacteria</taxon>
        <taxon>Bacillati</taxon>
        <taxon>Bacillota</taxon>
        <taxon>Clostridia</taxon>
        <taxon>Eubacteriales</taxon>
        <taxon>Desulfallaceae</taxon>
        <taxon>Desulfallas</taxon>
    </lineage>
</organism>
<gene>
    <name evidence="1" type="ORF">LX24_02815</name>
</gene>
<dbReference type="SUPFAM" id="SSF46689">
    <property type="entry name" value="Homeodomain-like"/>
    <property type="match status" value="1"/>
</dbReference>
<dbReference type="InterPro" id="IPR009057">
    <property type="entry name" value="Homeodomain-like_sf"/>
</dbReference>
<dbReference type="RefSeq" id="WP_207706626.1">
    <property type="nucleotide sequence ID" value="NZ_VNHM01000023.1"/>
</dbReference>
<dbReference type="GO" id="GO:0004803">
    <property type="term" value="F:transposase activity"/>
    <property type="evidence" value="ECO:0007669"/>
    <property type="project" value="InterPro"/>
</dbReference>
<dbReference type="Proteomes" id="UP000323166">
    <property type="component" value="Unassembled WGS sequence"/>
</dbReference>
<proteinExistence type="predicted"/>
<dbReference type="AlphaFoldDB" id="A0A5S4ZPS7"/>
<dbReference type="InterPro" id="IPR002514">
    <property type="entry name" value="Transposase_8"/>
</dbReference>
<dbReference type="GO" id="GO:0003677">
    <property type="term" value="F:DNA binding"/>
    <property type="evidence" value="ECO:0007669"/>
    <property type="project" value="InterPro"/>
</dbReference>
<name>A0A5S4ZPS7_9FIRM</name>
<sequence length="83" mass="9065">MTRKQYPPEIKMQIVKEAMETGNASIVARRHSIAASLVARWVRCYKRAFKPGRYILQPAGCGGGAGSVVLPGFHCRHAGALLQ</sequence>
<evidence type="ECO:0000313" key="1">
    <source>
        <dbReference type="EMBL" id="TYO92762.1"/>
    </source>
</evidence>
<comment type="caution">
    <text evidence="1">The sequence shown here is derived from an EMBL/GenBank/DDBJ whole genome shotgun (WGS) entry which is preliminary data.</text>
</comment>
<protein>
    <submittedName>
        <fullName evidence="1">Transposase</fullName>
    </submittedName>
</protein>
<accession>A0A5S4ZPS7</accession>